<dbReference type="Gene3D" id="1.25.40.10">
    <property type="entry name" value="Tetratricopeptide repeat domain"/>
    <property type="match status" value="1"/>
</dbReference>
<dbReference type="SUPFAM" id="SSF48452">
    <property type="entry name" value="TPR-like"/>
    <property type="match status" value="1"/>
</dbReference>
<dbReference type="PANTHER" id="PTHR46082">
    <property type="entry name" value="ATP/GTP-BINDING PROTEIN-RELATED"/>
    <property type="match status" value="1"/>
</dbReference>
<comment type="caution">
    <text evidence="1">The sequence shown here is derived from an EMBL/GenBank/DDBJ whole genome shotgun (WGS) entry which is preliminary data.</text>
</comment>
<reference evidence="1" key="1">
    <citation type="submission" date="2020-02" db="EMBL/GenBank/DDBJ databases">
        <authorList>
            <person name="Palmer J.M."/>
        </authorList>
    </citation>
    <scope>NUCLEOTIDE SEQUENCE</scope>
    <source>
        <strain evidence="1">EPUS1.4</strain>
        <tissue evidence="1">Thallus</tissue>
    </source>
</reference>
<dbReference type="Proteomes" id="UP000606974">
    <property type="component" value="Unassembled WGS sequence"/>
</dbReference>
<dbReference type="PANTHER" id="PTHR46082:SF6">
    <property type="entry name" value="AAA+ ATPASE DOMAIN-CONTAINING PROTEIN-RELATED"/>
    <property type="match status" value="1"/>
</dbReference>
<name>A0A8H7E4S1_9EURO</name>
<accession>A0A8H7E4S1</accession>
<organism evidence="1 2">
    <name type="scientific">Endocarpon pusillum</name>
    <dbReference type="NCBI Taxonomy" id="364733"/>
    <lineage>
        <taxon>Eukaryota</taxon>
        <taxon>Fungi</taxon>
        <taxon>Dikarya</taxon>
        <taxon>Ascomycota</taxon>
        <taxon>Pezizomycotina</taxon>
        <taxon>Eurotiomycetes</taxon>
        <taxon>Chaetothyriomycetidae</taxon>
        <taxon>Verrucariales</taxon>
        <taxon>Verrucariaceae</taxon>
        <taxon>Endocarpon</taxon>
    </lineage>
</organism>
<sequence>MHKLVQARGHDRLEVEEQRPLSGLELGLMAEATSKGEADPSQRLRLLPHVMACFGAFSGVDPSPGEVARDDLGMIDRWGTFCIGRGGKKYPETLASVNNLALVLDSQGKYEEAERIHRQTLALSESVLGKKHPPTLGSVYCLANLLHSVKRYKDAELMYQRLCTGYKVTLGDSHPTTTACSQYYSSMCRKQMAKAAGESRTCQDCVKMLLDEIYLVRRAGGALGANYRSESRTFSFRAYGVRTAASLTGTSLAHRRPKYIRNSRRLKSGKAKLSAS</sequence>
<evidence type="ECO:0000313" key="1">
    <source>
        <dbReference type="EMBL" id="KAF7508555.1"/>
    </source>
</evidence>
<proteinExistence type="predicted"/>
<dbReference type="AlphaFoldDB" id="A0A8H7E4S1"/>
<dbReference type="EMBL" id="JAACFV010000052">
    <property type="protein sequence ID" value="KAF7508555.1"/>
    <property type="molecule type" value="Genomic_DNA"/>
</dbReference>
<dbReference type="OrthoDB" id="3925022at2759"/>
<protein>
    <recommendedName>
        <fullName evidence="3">Kinesin light chain</fullName>
    </recommendedName>
</protein>
<evidence type="ECO:0000313" key="2">
    <source>
        <dbReference type="Proteomes" id="UP000606974"/>
    </source>
</evidence>
<keyword evidence="2" id="KW-1185">Reference proteome</keyword>
<evidence type="ECO:0008006" key="3">
    <source>
        <dbReference type="Google" id="ProtNLM"/>
    </source>
</evidence>
<gene>
    <name evidence="1" type="ORF">GJ744_009104</name>
</gene>
<dbReference type="InterPro" id="IPR011990">
    <property type="entry name" value="TPR-like_helical_dom_sf"/>
</dbReference>
<dbReference type="InterPro" id="IPR053137">
    <property type="entry name" value="NLR-like"/>
</dbReference>
<dbReference type="Pfam" id="PF13374">
    <property type="entry name" value="TPR_10"/>
    <property type="match status" value="2"/>
</dbReference>